<dbReference type="RefSeq" id="WP_008049602.1">
    <property type="nucleotide sequence ID" value="NZ_FO818640.1"/>
</dbReference>
<dbReference type="AlphaFoldDB" id="A0A9P1KDV7"/>
<dbReference type="Proteomes" id="UP000032946">
    <property type="component" value="Chromosome"/>
</dbReference>
<evidence type="ECO:0000256" key="2">
    <source>
        <dbReference type="SAM" id="MobiDB-lite"/>
    </source>
</evidence>
<evidence type="ECO:0000313" key="4">
    <source>
        <dbReference type="EMBL" id="CDM94242.1"/>
    </source>
</evidence>
<evidence type="ECO:0000313" key="5">
    <source>
        <dbReference type="Proteomes" id="UP000032946"/>
    </source>
</evidence>
<feature type="compositionally biased region" description="Gly residues" evidence="2">
    <location>
        <begin position="40"/>
        <end position="54"/>
    </location>
</feature>
<protein>
    <recommendedName>
        <fullName evidence="3">CRISPR type III-associated protein domain-containing protein</fullName>
    </recommendedName>
</protein>
<sequence length="654" mass="75251">MVFERPKPPNKANSRPNPTPRPNPQQNRPNRGGNAPRRPGNGGGNRGRNGGGNGDNRPPQPSPWLDSENEPEPDDNASFVEYLRWMRSPDHPQKDGTKTQILHKAEDSANYNKRLGLLTERTKLIAGKDNCFQVRCSWRIRVGGHRGPESILLPAFDALGMPYIPSSTLRGVARTQAIREIMKRDKIEWQEAEKKIAPYFGSLEAEKPHRSGKVIFLDAYPLPNQMGLQMDMANNIWKWDNNNELEYNPNPNPFLSLREPTFLIGLKLASHCDDRTILQKVKGWLTAGLQAGIGSQVNSGYGELIRAGSSRSSNEFLRVEFSLEGQLIHGRQKFTQWNWNERRNDWQMRGQADAEVRPIAFKSMLRYWFRAFSLGVLDVDTVQIWEAQLFGGINPKTFGWVRVDIQDGKVTQREPRPNFNGKDDDCGEQVGTLILSYSPEAPTNQNIPIHKLFESLTWMMFHLGGIGQGARRPCYSRHNRDRAPWYRGSTFYIDSDEQLWELPDNIRDFQRKFQQKLEQFYQTLSQLTRNQMNYRQPRNIGQVRREQWTEAVDSNCRIIVCSGKEDFEKPYALAVLHSQDLKVEDRRGNINYDGNLCGQVSGHVKPSPVWIADLGDYQVVTVFGATENPRREYLNRLRSNTNRNSYWQIWPLQE</sequence>
<dbReference type="GO" id="GO:0051607">
    <property type="term" value="P:defense response to virus"/>
    <property type="evidence" value="ECO:0007669"/>
    <property type="project" value="UniProtKB-KW"/>
</dbReference>
<accession>A0A9P1KDV7</accession>
<dbReference type="PANTHER" id="PTHR39965">
    <property type="entry name" value="CRISPR SYSTEM CMR SUBUNIT CMR6"/>
    <property type="match status" value="1"/>
</dbReference>
<dbReference type="EMBL" id="FO818640">
    <property type="protein sequence ID" value="CDM94242.1"/>
    <property type="molecule type" value="Genomic_DNA"/>
</dbReference>
<reference evidence="4 5" key="1">
    <citation type="submission" date="2014-02" db="EMBL/GenBank/DDBJ databases">
        <authorList>
            <person name="Genoscope - CEA"/>
        </authorList>
    </citation>
    <scope>NUCLEOTIDE SEQUENCE [LARGE SCALE GENOMIC DNA]</scope>
    <source>
        <strain evidence="4 5">PCC 8005</strain>
    </source>
</reference>
<feature type="compositionally biased region" description="Low complexity" evidence="2">
    <location>
        <begin position="24"/>
        <end position="39"/>
    </location>
</feature>
<gene>
    <name evidence="4" type="ORF">ARTHRO_11916</name>
</gene>
<organism evidence="4 5">
    <name type="scientific">Limnospira indica PCC 8005</name>
    <dbReference type="NCBI Taxonomy" id="376219"/>
    <lineage>
        <taxon>Bacteria</taxon>
        <taxon>Bacillati</taxon>
        <taxon>Cyanobacteriota</taxon>
        <taxon>Cyanophyceae</taxon>
        <taxon>Oscillatoriophycideae</taxon>
        <taxon>Oscillatoriales</taxon>
        <taxon>Sirenicapillariaceae</taxon>
        <taxon>Limnospira</taxon>
    </lineage>
</organism>
<dbReference type="Pfam" id="PF03787">
    <property type="entry name" value="RAMPs"/>
    <property type="match status" value="1"/>
</dbReference>
<proteinExistence type="predicted"/>
<dbReference type="InterPro" id="IPR010172">
    <property type="entry name" value="CRISPR-assoc_prot_TM1791"/>
</dbReference>
<dbReference type="PANTHER" id="PTHR39965:SF1">
    <property type="entry name" value="CRISPR SYSTEM CMR SUBUNIT CMR6"/>
    <property type="match status" value="1"/>
</dbReference>
<keyword evidence="5" id="KW-1185">Reference proteome</keyword>
<evidence type="ECO:0000259" key="3">
    <source>
        <dbReference type="Pfam" id="PF03787"/>
    </source>
</evidence>
<dbReference type="InterPro" id="IPR005537">
    <property type="entry name" value="RAMP_III_fam"/>
</dbReference>
<keyword evidence="1" id="KW-0051">Antiviral defense</keyword>
<name>A0A9P1KDV7_9CYAN</name>
<feature type="domain" description="CRISPR type III-associated protein" evidence="3">
    <location>
        <begin position="141"/>
        <end position="302"/>
    </location>
</feature>
<feature type="region of interest" description="Disordered" evidence="2">
    <location>
        <begin position="1"/>
        <end position="75"/>
    </location>
</feature>
<evidence type="ECO:0000256" key="1">
    <source>
        <dbReference type="ARBA" id="ARBA00023118"/>
    </source>
</evidence>